<sequence>MSTPTIPVLIDQDGGIDDALALILLARAPQVNLVGIGAVHGNVDTYAAARNGIRALELADDHTTPVALGAPEPLAQPLHLSHPEDLLAAIGGTPERKPADDSAVEQLLRASHDHNGTLHVLALGPLTNLALAITADPALPHRVKKLVIMGGAYREKGNISEHAEANLWHDPEAADTVLSAPFADRTLVPLDVTRHATVTRMWLRRLARDTDRLWGRMAGWVLESTPETTLPTWPLHDPLAAAILLNPTIATYDHHPVAVTLLDEHRGQIRPTTDIDRPATAIAVTADTSTLLDDLLRALTSRIRQP</sequence>
<dbReference type="PANTHER" id="PTHR12304:SF4">
    <property type="entry name" value="URIDINE NUCLEOSIDASE"/>
    <property type="match status" value="1"/>
</dbReference>
<dbReference type="EMBL" id="FMZE01000015">
    <property type="protein sequence ID" value="SDD97600.1"/>
    <property type="molecule type" value="Genomic_DNA"/>
</dbReference>
<dbReference type="Proteomes" id="UP000199494">
    <property type="component" value="Unassembled WGS sequence"/>
</dbReference>
<dbReference type="Gene3D" id="3.90.245.10">
    <property type="entry name" value="Ribonucleoside hydrolase-like"/>
    <property type="match status" value="1"/>
</dbReference>
<evidence type="ECO:0000313" key="1">
    <source>
        <dbReference type="EMBL" id="SDD97600.1"/>
    </source>
</evidence>
<dbReference type="RefSeq" id="WP_170140337.1">
    <property type="nucleotide sequence ID" value="NZ_CP016354.1"/>
</dbReference>
<dbReference type="KEGG" id="pmad:BAY61_32155"/>
<organism evidence="1 2">
    <name type="scientific">Prauserella marina</name>
    <dbReference type="NCBI Taxonomy" id="530584"/>
    <lineage>
        <taxon>Bacteria</taxon>
        <taxon>Bacillati</taxon>
        <taxon>Actinomycetota</taxon>
        <taxon>Actinomycetes</taxon>
        <taxon>Pseudonocardiales</taxon>
        <taxon>Pseudonocardiaceae</taxon>
        <taxon>Prauserella</taxon>
    </lineage>
</organism>
<accession>A0A222W171</accession>
<dbReference type="STRING" id="530584.SAMN05421630_115123"/>
<keyword evidence="2" id="KW-1185">Reference proteome</keyword>
<protein>
    <submittedName>
        <fullName evidence="1">Purine nucleosidase</fullName>
    </submittedName>
</protein>
<dbReference type="GO" id="GO:0008477">
    <property type="term" value="F:purine nucleosidase activity"/>
    <property type="evidence" value="ECO:0007669"/>
    <property type="project" value="TreeGrafter"/>
</dbReference>
<dbReference type="InterPro" id="IPR036452">
    <property type="entry name" value="Ribo_hydro-like"/>
</dbReference>
<evidence type="ECO:0000313" key="2">
    <source>
        <dbReference type="Proteomes" id="UP000199494"/>
    </source>
</evidence>
<dbReference type="InterPro" id="IPR001910">
    <property type="entry name" value="Inosine/uridine_hydrolase_dom"/>
</dbReference>
<reference evidence="1 2" key="1">
    <citation type="submission" date="2016-10" db="EMBL/GenBank/DDBJ databases">
        <authorList>
            <person name="de Groot N.N."/>
        </authorList>
    </citation>
    <scope>NUCLEOTIDE SEQUENCE [LARGE SCALE GENOMIC DNA]</scope>
    <source>
        <strain evidence="1 2">CGMCC 4.5506</strain>
    </source>
</reference>
<dbReference type="AlphaFoldDB" id="A0A222W171"/>
<dbReference type="SUPFAM" id="SSF53590">
    <property type="entry name" value="Nucleoside hydrolase"/>
    <property type="match status" value="1"/>
</dbReference>
<dbReference type="GO" id="GO:0006152">
    <property type="term" value="P:purine nucleoside catabolic process"/>
    <property type="evidence" value="ECO:0007669"/>
    <property type="project" value="TreeGrafter"/>
</dbReference>
<dbReference type="InterPro" id="IPR023186">
    <property type="entry name" value="IUNH"/>
</dbReference>
<dbReference type="Pfam" id="PF01156">
    <property type="entry name" value="IU_nuc_hydro"/>
    <property type="match status" value="1"/>
</dbReference>
<dbReference type="GO" id="GO:0005829">
    <property type="term" value="C:cytosol"/>
    <property type="evidence" value="ECO:0007669"/>
    <property type="project" value="TreeGrafter"/>
</dbReference>
<dbReference type="PANTHER" id="PTHR12304">
    <property type="entry name" value="INOSINE-URIDINE PREFERRING NUCLEOSIDE HYDROLASE"/>
    <property type="match status" value="1"/>
</dbReference>
<proteinExistence type="predicted"/>
<name>A0A222W171_9PSEU</name>
<gene>
    <name evidence="1" type="ORF">SAMN05421630_115123</name>
</gene>